<reference evidence="1 2" key="1">
    <citation type="submission" date="2020-08" db="EMBL/GenBank/DDBJ databases">
        <title>Genomic Encyclopedia of Type Strains, Phase IV (KMG-IV): sequencing the most valuable type-strain genomes for metagenomic binning, comparative biology and taxonomic classification.</title>
        <authorList>
            <person name="Goeker M."/>
        </authorList>
    </citation>
    <scope>NUCLEOTIDE SEQUENCE [LARGE SCALE GENOMIC DNA]</scope>
    <source>
        <strain evidence="1 2">DSM 102134</strain>
    </source>
</reference>
<proteinExistence type="predicted"/>
<gene>
    <name evidence="1" type="ORF">HNQ75_004543</name>
</gene>
<accession>A0A7X0DGV0</accession>
<protein>
    <submittedName>
        <fullName evidence="1">Uncharacterized protein</fullName>
    </submittedName>
</protein>
<organism evidence="1 2">
    <name type="scientific">Pseudorhizobium flavum</name>
    <dbReference type="NCBI Taxonomy" id="1335061"/>
    <lineage>
        <taxon>Bacteria</taxon>
        <taxon>Pseudomonadati</taxon>
        <taxon>Pseudomonadota</taxon>
        <taxon>Alphaproteobacteria</taxon>
        <taxon>Hyphomicrobiales</taxon>
        <taxon>Rhizobiaceae</taxon>
        <taxon>Rhizobium/Agrobacterium group</taxon>
        <taxon>Pseudorhizobium</taxon>
    </lineage>
</organism>
<evidence type="ECO:0000313" key="1">
    <source>
        <dbReference type="EMBL" id="MBB6182554.1"/>
    </source>
</evidence>
<dbReference type="AlphaFoldDB" id="A0A7X0DGV0"/>
<dbReference type="Proteomes" id="UP000535501">
    <property type="component" value="Unassembled WGS sequence"/>
</dbReference>
<evidence type="ECO:0000313" key="2">
    <source>
        <dbReference type="Proteomes" id="UP000535501"/>
    </source>
</evidence>
<name>A0A7X0DGV0_9HYPH</name>
<sequence>MFCFCGLKFVAVPLYVVPVHDQCIQSGLRRCWNTDEDLTLNLLGKAFGLP</sequence>
<keyword evidence="2" id="KW-1185">Reference proteome</keyword>
<comment type="caution">
    <text evidence="1">The sequence shown here is derived from an EMBL/GenBank/DDBJ whole genome shotgun (WGS) entry which is preliminary data.</text>
</comment>
<dbReference type="EMBL" id="JACHEJ010000040">
    <property type="protein sequence ID" value="MBB6182554.1"/>
    <property type="molecule type" value="Genomic_DNA"/>
</dbReference>